<name>W6TG62_9SPIR</name>
<dbReference type="PATRIC" id="fig|1432657.3.peg.1077"/>
<dbReference type="Gene3D" id="1.10.3160.10">
    <property type="entry name" value="Bbcrasp-1"/>
    <property type="match status" value="1"/>
</dbReference>
<dbReference type="EMBL" id="AZIT01000002">
    <property type="protein sequence ID" value="ETZ17897.1"/>
    <property type="molecule type" value="Genomic_DNA"/>
</dbReference>
<reference evidence="1 2" key="1">
    <citation type="submission" date="2013-12" db="EMBL/GenBank/DDBJ databases">
        <title>Comparative genomics of relapsing fever spirochetes.</title>
        <authorList>
            <person name="Schwan T.G."/>
            <person name="Raffel S.J."/>
            <person name="Porcella S.F."/>
        </authorList>
    </citation>
    <scope>NUCLEOTIDE SEQUENCE [LARGE SCALE GENOMIC DNA]</scope>
    <source>
        <strain evidence="1 2">CR2A</strain>
    </source>
</reference>
<accession>W6TG62</accession>
<evidence type="ECO:0000313" key="2">
    <source>
        <dbReference type="Proteomes" id="UP000019148"/>
    </source>
</evidence>
<sequence>MNKLFYFNNKENILKQKVFVIFILVSLVLIACGQDNEVPVDDANAKKQADIEEIRNLIPNKVLSILAVHHNATWDEDAAGYNLKGADELFNKISYTSASGTSALYDGTTANSDADVSKAARREVYLACEYKSDFIKAFASVINRVVSVAANVSALGDLVLKIREYAKAYYIDVYDTLEKKLGNLESLSGTDIKILKTRLGELEAAQKALRDNVIQPIVDSYNKNESIVAGSADHHLKNAATTVAEIVAYGNTKLTSFDTQRNRIIDISKKIKGILSGI</sequence>
<dbReference type="Pfam" id="PF05714">
    <property type="entry name" value="PFam54_60"/>
    <property type="match status" value="1"/>
</dbReference>
<dbReference type="AlphaFoldDB" id="W6TG62"/>
<proteinExistence type="predicted"/>
<dbReference type="PROSITE" id="PS51257">
    <property type="entry name" value="PROKAR_LIPOPROTEIN"/>
    <property type="match status" value="1"/>
</dbReference>
<protein>
    <submittedName>
        <fullName evidence="1">Putative membrane spanning protein</fullName>
    </submittedName>
</protein>
<comment type="caution">
    <text evidence="1">The sequence shown here is derived from an EMBL/GenBank/DDBJ whole genome shotgun (WGS) entry which is preliminary data.</text>
</comment>
<gene>
    <name evidence="1" type="ORF">BDCR2A_01092</name>
</gene>
<dbReference type="Proteomes" id="UP000019148">
    <property type="component" value="Unassembled WGS sequence"/>
</dbReference>
<evidence type="ECO:0000313" key="1">
    <source>
        <dbReference type="EMBL" id="ETZ17897.1"/>
    </source>
</evidence>
<organism evidence="1 2">
    <name type="scientific">Borrelia duttonii CR2A</name>
    <dbReference type="NCBI Taxonomy" id="1432657"/>
    <lineage>
        <taxon>Bacteria</taxon>
        <taxon>Pseudomonadati</taxon>
        <taxon>Spirochaetota</taxon>
        <taxon>Spirochaetia</taxon>
        <taxon>Spirochaetales</taxon>
        <taxon>Borreliaceae</taxon>
        <taxon>Borrelia</taxon>
    </lineage>
</organism>
<dbReference type="InterPro" id="IPR008421">
    <property type="entry name" value="Borrelia_lipoprotein_PFam54/60"/>
</dbReference>